<evidence type="ECO:0000313" key="1">
    <source>
        <dbReference type="EMBL" id="GAA4320426.1"/>
    </source>
</evidence>
<evidence type="ECO:0000313" key="2">
    <source>
        <dbReference type="Proteomes" id="UP001500582"/>
    </source>
</evidence>
<dbReference type="Proteomes" id="UP001500582">
    <property type="component" value="Unassembled WGS sequence"/>
</dbReference>
<dbReference type="EMBL" id="BAABFT010000004">
    <property type="protein sequence ID" value="GAA4320426.1"/>
    <property type="molecule type" value="Genomic_DNA"/>
</dbReference>
<evidence type="ECO:0008006" key="3">
    <source>
        <dbReference type="Google" id="ProtNLM"/>
    </source>
</evidence>
<reference evidence="2" key="1">
    <citation type="journal article" date="2019" name="Int. J. Syst. Evol. Microbiol.">
        <title>The Global Catalogue of Microorganisms (GCM) 10K type strain sequencing project: providing services to taxonomists for standard genome sequencing and annotation.</title>
        <authorList>
            <consortium name="The Broad Institute Genomics Platform"/>
            <consortium name="The Broad Institute Genome Sequencing Center for Infectious Disease"/>
            <person name="Wu L."/>
            <person name="Ma J."/>
        </authorList>
    </citation>
    <scope>NUCLEOTIDE SEQUENCE [LARGE SCALE GENOMIC DNA]</scope>
    <source>
        <strain evidence="2">JCM 17705</strain>
    </source>
</reference>
<comment type="caution">
    <text evidence="1">The sequence shown here is derived from an EMBL/GenBank/DDBJ whole genome shotgun (WGS) entry which is preliminary data.</text>
</comment>
<sequence length="197" mass="22328">MFKRSLLFLIFIGLISCSNGYNKIPQELRDVNRLVKNIIPFKKCDYWCYAEGHFASSSDKIDIIYQVGEKPKSLKFKDPGPGLFVGCAPLLCYKYITYVNDGKVIYVNNADDLKKFIGPVDNIEEALLIGLSDGLEIDNDTRGGTYKVTDQGYELLLTHFINCPITKESVYLKFNKSGLIEKTPQSVFHKEKGCIVY</sequence>
<dbReference type="RefSeq" id="WP_345210883.1">
    <property type="nucleotide sequence ID" value="NZ_BAABFT010000004.1"/>
</dbReference>
<keyword evidence="2" id="KW-1185">Reference proteome</keyword>
<organism evidence="1 2">
    <name type="scientific">Mucilaginibacter gynuensis</name>
    <dbReference type="NCBI Taxonomy" id="1302236"/>
    <lineage>
        <taxon>Bacteria</taxon>
        <taxon>Pseudomonadati</taxon>
        <taxon>Bacteroidota</taxon>
        <taxon>Sphingobacteriia</taxon>
        <taxon>Sphingobacteriales</taxon>
        <taxon>Sphingobacteriaceae</taxon>
        <taxon>Mucilaginibacter</taxon>
    </lineage>
</organism>
<proteinExistence type="predicted"/>
<accession>A0ABP8GAC7</accession>
<gene>
    <name evidence="1" type="ORF">GCM10023149_19690</name>
</gene>
<dbReference type="PROSITE" id="PS51257">
    <property type="entry name" value="PROKAR_LIPOPROTEIN"/>
    <property type="match status" value="1"/>
</dbReference>
<name>A0ABP8GAC7_9SPHI</name>
<protein>
    <recommendedName>
        <fullName evidence="3">Lipoprotein</fullName>
    </recommendedName>
</protein>